<sequence length="73" mass="8793">MKLELGKYKHFKGGEYEVMGIAKHSETLEEFVIYKHITGKRKGEKYYWVRPLRMFLEKVTVNGKKVNRFQKIK</sequence>
<name>A0A1F6VN60_9BACT</name>
<dbReference type="InterPro" id="IPR023387">
    <property type="entry name" value="DUF1653-like_dom"/>
</dbReference>
<dbReference type="STRING" id="1801748.A3B84_01300"/>
<gene>
    <name evidence="2" type="ORF">A3B84_01300</name>
</gene>
<dbReference type="Pfam" id="PF07866">
    <property type="entry name" value="DUF1653"/>
    <property type="match status" value="1"/>
</dbReference>
<proteinExistence type="predicted"/>
<protein>
    <recommendedName>
        <fullName evidence="1">DUF1653 domain-containing protein</fullName>
    </recommendedName>
</protein>
<organism evidence="2 3">
    <name type="scientific">Candidatus Nomurabacteria bacterium RIFCSPHIGHO2_02_FULL_35_13</name>
    <dbReference type="NCBI Taxonomy" id="1801748"/>
    <lineage>
        <taxon>Bacteria</taxon>
        <taxon>Candidatus Nomuraibacteriota</taxon>
    </lineage>
</organism>
<evidence type="ECO:0000259" key="1">
    <source>
        <dbReference type="Pfam" id="PF07866"/>
    </source>
</evidence>
<dbReference type="Proteomes" id="UP000177112">
    <property type="component" value="Unassembled WGS sequence"/>
</dbReference>
<dbReference type="Gene3D" id="2.30.30.320">
    <property type="entry name" value="DUF1653-like domain"/>
    <property type="match status" value="1"/>
</dbReference>
<reference evidence="2 3" key="1">
    <citation type="journal article" date="2016" name="Nat. Commun.">
        <title>Thousands of microbial genomes shed light on interconnected biogeochemical processes in an aquifer system.</title>
        <authorList>
            <person name="Anantharaman K."/>
            <person name="Brown C.T."/>
            <person name="Hug L.A."/>
            <person name="Sharon I."/>
            <person name="Castelle C.J."/>
            <person name="Probst A.J."/>
            <person name="Thomas B.C."/>
            <person name="Singh A."/>
            <person name="Wilkins M.J."/>
            <person name="Karaoz U."/>
            <person name="Brodie E.L."/>
            <person name="Williams K.H."/>
            <person name="Hubbard S.S."/>
            <person name="Banfield J.F."/>
        </authorList>
    </citation>
    <scope>NUCLEOTIDE SEQUENCE [LARGE SCALE GENOMIC DNA]</scope>
</reference>
<dbReference type="AlphaFoldDB" id="A0A1F6VN60"/>
<evidence type="ECO:0000313" key="2">
    <source>
        <dbReference type="EMBL" id="OGI70885.1"/>
    </source>
</evidence>
<dbReference type="InterPro" id="IPR037135">
    <property type="entry name" value="DUF1653-like_dom_sf"/>
</dbReference>
<dbReference type="EMBL" id="MFTY01000025">
    <property type="protein sequence ID" value="OGI70885.1"/>
    <property type="molecule type" value="Genomic_DNA"/>
</dbReference>
<accession>A0A1F6VN60</accession>
<feature type="domain" description="DUF1653" evidence="1">
    <location>
        <begin position="6"/>
        <end position="71"/>
    </location>
</feature>
<evidence type="ECO:0000313" key="3">
    <source>
        <dbReference type="Proteomes" id="UP000177112"/>
    </source>
</evidence>
<comment type="caution">
    <text evidence="2">The sequence shown here is derived from an EMBL/GenBank/DDBJ whole genome shotgun (WGS) entry which is preliminary data.</text>
</comment>